<gene>
    <name evidence="1" type="ORF">PABY_23750</name>
</gene>
<dbReference type="RefSeq" id="WP_338250484.1">
    <property type="nucleotide sequence ID" value="NZ_AP028907.1"/>
</dbReference>
<dbReference type="Proteomes" id="UP001341135">
    <property type="component" value="Chromosome"/>
</dbReference>
<dbReference type="InterPro" id="IPR010268">
    <property type="entry name" value="PaREP1"/>
</dbReference>
<evidence type="ECO:0000313" key="1">
    <source>
        <dbReference type="EMBL" id="BES82808.1"/>
    </source>
</evidence>
<dbReference type="EMBL" id="AP028907">
    <property type="protein sequence ID" value="BES82808.1"/>
    <property type="molecule type" value="Genomic_DNA"/>
</dbReference>
<proteinExistence type="predicted"/>
<name>A0ABN6ZUY9_9CREN</name>
<keyword evidence="2" id="KW-1185">Reference proteome</keyword>
<sequence length="203" mass="22737">MAQFARALEKPLPKPEKNLVGYASARVLEALLEGILALEFLKQGYTRSAAGKAFQAWRALTAAILALEKEKLEKHMERNEQRRWLEEVAIPRVPSSKLKPLSRLVEKSGYSYFSLYTDRALDLHDYQLHGPDPSGELSKYPSESDAVEDILSLLQELLRIVTARAKPSLEKAKAWSKSHDEAARQLEEKLAKILQSHTGSSGA</sequence>
<accession>A0ABN6ZUY9</accession>
<protein>
    <submittedName>
        <fullName evidence="1">PaREP1 family protein</fullName>
    </submittedName>
</protein>
<organism evidence="1 2">
    <name type="scientific">Pyrodictium abyssi</name>
    <dbReference type="NCBI Taxonomy" id="54256"/>
    <lineage>
        <taxon>Archaea</taxon>
        <taxon>Thermoproteota</taxon>
        <taxon>Thermoprotei</taxon>
        <taxon>Desulfurococcales</taxon>
        <taxon>Pyrodictiaceae</taxon>
        <taxon>Pyrodictium</taxon>
    </lineage>
</organism>
<dbReference type="Pfam" id="PF05942">
    <property type="entry name" value="PaREP1"/>
    <property type="match status" value="1"/>
</dbReference>
<evidence type="ECO:0000313" key="2">
    <source>
        <dbReference type="Proteomes" id="UP001341135"/>
    </source>
</evidence>
<dbReference type="GeneID" id="89290380"/>
<reference evidence="1 2" key="1">
    <citation type="submission" date="2023-09" db="EMBL/GenBank/DDBJ databases">
        <title>Pyrofollis japonicus gen. nov. sp. nov., a novel member of the family Pyrodictiaceae isolated from the Iheya North hydrothermal field.</title>
        <authorList>
            <person name="Miyazaki U."/>
            <person name="Sanari M."/>
            <person name="Tame A."/>
            <person name="Kitajima M."/>
            <person name="Okamoto A."/>
            <person name="Sawayama S."/>
            <person name="Miyazaki J."/>
            <person name="Takai K."/>
            <person name="Nakagawa S."/>
        </authorList>
    </citation>
    <scope>NUCLEOTIDE SEQUENCE [LARGE SCALE GENOMIC DNA]</scope>
    <source>
        <strain evidence="1 2">AV2</strain>
    </source>
</reference>